<dbReference type="EMBL" id="VSFF01000013">
    <property type="protein sequence ID" value="TYC10034.1"/>
    <property type="molecule type" value="Genomic_DNA"/>
</dbReference>
<feature type="transmembrane region" description="Helical" evidence="1">
    <location>
        <begin position="12"/>
        <end position="34"/>
    </location>
</feature>
<dbReference type="Proteomes" id="UP000322634">
    <property type="component" value="Unassembled WGS sequence"/>
</dbReference>
<feature type="transmembrane region" description="Helical" evidence="1">
    <location>
        <begin position="103"/>
        <end position="123"/>
    </location>
</feature>
<dbReference type="AlphaFoldDB" id="A0A5D0TWB2"/>
<feature type="transmembrane region" description="Helical" evidence="1">
    <location>
        <begin position="76"/>
        <end position="97"/>
    </location>
</feature>
<dbReference type="RefSeq" id="WP_148354081.1">
    <property type="nucleotide sequence ID" value="NZ_JBHSBF010000005.1"/>
</dbReference>
<keyword evidence="3" id="KW-1185">Reference proteome</keyword>
<feature type="transmembrane region" description="Helical" evidence="1">
    <location>
        <begin position="46"/>
        <end position="69"/>
    </location>
</feature>
<organism evidence="2 3">
    <name type="scientific">Actinomadura syzygii</name>
    <dbReference type="NCBI Taxonomy" id="1427538"/>
    <lineage>
        <taxon>Bacteria</taxon>
        <taxon>Bacillati</taxon>
        <taxon>Actinomycetota</taxon>
        <taxon>Actinomycetes</taxon>
        <taxon>Streptosporangiales</taxon>
        <taxon>Thermomonosporaceae</taxon>
        <taxon>Actinomadura</taxon>
    </lineage>
</organism>
<proteinExistence type="predicted"/>
<sequence length="132" mass="13902">MKRIEPISGRTEALMWAGIAGVSLGGTLFAWLIVPDATEKQLFGRSGSIAVLITALVTLSAGFVAVVIARRTSPTVRWGVALPCGVVGGVVAVVALGDLTSGMFSWITLVLAVIGMEWVARYLTMVGRSKKR</sequence>
<evidence type="ECO:0000313" key="3">
    <source>
        <dbReference type="Proteomes" id="UP000322634"/>
    </source>
</evidence>
<keyword evidence="1" id="KW-0812">Transmembrane</keyword>
<name>A0A5D0TWB2_9ACTN</name>
<dbReference type="OrthoDB" id="3485735at2"/>
<keyword evidence="1" id="KW-1133">Transmembrane helix</keyword>
<gene>
    <name evidence="2" type="ORF">FXF65_33615</name>
</gene>
<comment type="caution">
    <text evidence="2">The sequence shown here is derived from an EMBL/GenBank/DDBJ whole genome shotgun (WGS) entry which is preliminary data.</text>
</comment>
<keyword evidence="1" id="KW-0472">Membrane</keyword>
<accession>A0A5D0TWB2</accession>
<evidence type="ECO:0000313" key="2">
    <source>
        <dbReference type="EMBL" id="TYC10034.1"/>
    </source>
</evidence>
<protein>
    <submittedName>
        <fullName evidence="2">Uncharacterized protein</fullName>
    </submittedName>
</protein>
<evidence type="ECO:0000256" key="1">
    <source>
        <dbReference type="SAM" id="Phobius"/>
    </source>
</evidence>
<reference evidence="2 3" key="1">
    <citation type="submission" date="2019-08" db="EMBL/GenBank/DDBJ databases">
        <title>Actinomadura sp. nov. CYP1-5 isolated from mountain soil.</title>
        <authorList>
            <person name="Songsumanus A."/>
            <person name="Kuncharoen N."/>
            <person name="Kudo T."/>
            <person name="Yuki M."/>
            <person name="Igarashi Y."/>
            <person name="Tanasupawat S."/>
        </authorList>
    </citation>
    <scope>NUCLEOTIDE SEQUENCE [LARGE SCALE GENOMIC DNA]</scope>
    <source>
        <strain evidence="2 3">GKU157</strain>
    </source>
</reference>